<protein>
    <submittedName>
        <fullName evidence="2">Flavodoxin reductases (Ferredoxin-NADPH reductases) family 1</fullName>
    </submittedName>
</protein>
<dbReference type="PANTHER" id="PTHR14237:SF19">
    <property type="entry name" value="MITOCHONDRIAL AMIDOXIME REDUCING COMPONENT 1"/>
    <property type="match status" value="1"/>
</dbReference>
<reference evidence="2" key="1">
    <citation type="submission" date="2018-06" db="EMBL/GenBank/DDBJ databases">
        <authorList>
            <person name="Zhirakovskaya E."/>
        </authorList>
    </citation>
    <scope>NUCLEOTIDE SEQUENCE</scope>
</reference>
<dbReference type="EMBL" id="UOFT01000036">
    <property type="protein sequence ID" value="VAW94220.1"/>
    <property type="molecule type" value="Genomic_DNA"/>
</dbReference>
<dbReference type="SUPFAM" id="SSF141673">
    <property type="entry name" value="MOSC N-terminal domain-like"/>
    <property type="match status" value="1"/>
</dbReference>
<dbReference type="InterPro" id="IPR005303">
    <property type="entry name" value="MOCOS_middle"/>
</dbReference>
<dbReference type="Pfam" id="PF03476">
    <property type="entry name" value="MOSC_N"/>
    <property type="match status" value="1"/>
</dbReference>
<dbReference type="InterPro" id="IPR005302">
    <property type="entry name" value="MoCF_Sase_C"/>
</dbReference>
<dbReference type="GO" id="GO:0003824">
    <property type="term" value="F:catalytic activity"/>
    <property type="evidence" value="ECO:0007669"/>
    <property type="project" value="InterPro"/>
</dbReference>
<dbReference type="Pfam" id="PF03473">
    <property type="entry name" value="MOSC"/>
    <property type="match status" value="1"/>
</dbReference>
<proteinExistence type="predicted"/>
<feature type="domain" description="MOSC" evidence="1">
    <location>
        <begin position="121"/>
        <end position="274"/>
    </location>
</feature>
<dbReference type="PANTHER" id="PTHR14237">
    <property type="entry name" value="MOLYBDOPTERIN COFACTOR SULFURASE MOSC"/>
    <property type="match status" value="1"/>
</dbReference>
<evidence type="ECO:0000259" key="1">
    <source>
        <dbReference type="PROSITE" id="PS51340"/>
    </source>
</evidence>
<dbReference type="GO" id="GO:0030170">
    <property type="term" value="F:pyridoxal phosphate binding"/>
    <property type="evidence" value="ECO:0007669"/>
    <property type="project" value="InterPro"/>
</dbReference>
<organism evidence="2">
    <name type="scientific">hydrothermal vent metagenome</name>
    <dbReference type="NCBI Taxonomy" id="652676"/>
    <lineage>
        <taxon>unclassified sequences</taxon>
        <taxon>metagenomes</taxon>
        <taxon>ecological metagenomes</taxon>
    </lineage>
</organism>
<dbReference type="InterPro" id="IPR011037">
    <property type="entry name" value="Pyrv_Knase-like_insert_dom_sf"/>
</dbReference>
<dbReference type="SUPFAM" id="SSF50800">
    <property type="entry name" value="PK beta-barrel domain-like"/>
    <property type="match status" value="1"/>
</dbReference>
<evidence type="ECO:0000313" key="2">
    <source>
        <dbReference type="EMBL" id="VAW94220.1"/>
    </source>
</evidence>
<name>A0A3B0ZY93_9ZZZZ</name>
<accession>A0A3B0ZY93</accession>
<dbReference type="AlphaFoldDB" id="A0A3B0ZY93"/>
<dbReference type="PROSITE" id="PS51340">
    <property type="entry name" value="MOSC"/>
    <property type="match status" value="1"/>
</dbReference>
<sequence length="275" mass="31081">MSNKITSQIEISELAIYPVKSCAQLPVTAAKVDYFGLHMDRRWMVVDEKGKFLTQRQLAKMCLISVALIENEVILSAPDSLSCTVKVSNLKQIQQVTVWDDQCNGLDCGDVAANWLSEFLQQACRLVYFPEEEFRQVDLDFAQQGDRTAFSDGFPFLLISEASLQDLNIRILQSGAQATLEMRRFRPNIVVKGCEAFAEDEWKKIRIGDIILRVVKPCKRCVIPTIDPDTGIKGDEPLKTLRTYRKKDKKILFGQNVIAESTGELRVGMSVEILE</sequence>
<dbReference type="GO" id="GO:0030151">
    <property type="term" value="F:molybdenum ion binding"/>
    <property type="evidence" value="ECO:0007669"/>
    <property type="project" value="InterPro"/>
</dbReference>
<gene>
    <name evidence="2" type="ORF">MNBD_GAMMA23-2208</name>
</gene>